<sequence length="87" mass="10349">MRSLGSLVEYLRRGRTCNRFLLVTKNATPHLRILGHNWSEDRRARRVRRPRILRAVERMLPLAHRSMTQTDLAAASKEITWRFPERV</sequence>
<evidence type="ECO:0000313" key="2">
    <source>
        <dbReference type="Proteomes" id="UP000008710"/>
    </source>
</evidence>
<reference evidence="2" key="1">
    <citation type="journal article" date="2006" name="Proc. Natl. Acad. Sci. U.S.A.">
        <title>The complete genome of Rhodococcus sp. RHA1 provides insights into a catabolic powerhouse.</title>
        <authorList>
            <person name="McLeod M.P."/>
            <person name="Warren R.L."/>
            <person name="Hsiao W.W.L."/>
            <person name="Araki N."/>
            <person name="Myhre M."/>
            <person name="Fernandes C."/>
            <person name="Miyazawa D."/>
            <person name="Wong W."/>
            <person name="Lillquist A.L."/>
            <person name="Wang D."/>
            <person name="Dosanjh M."/>
            <person name="Hara H."/>
            <person name="Petrescu A."/>
            <person name="Morin R.D."/>
            <person name="Yang G."/>
            <person name="Stott J.M."/>
            <person name="Schein J.E."/>
            <person name="Shin H."/>
            <person name="Smailus D."/>
            <person name="Siddiqui A.S."/>
            <person name="Marra M.A."/>
            <person name="Jones S.J.M."/>
            <person name="Holt R."/>
            <person name="Brinkman F.S.L."/>
            <person name="Miyauchi K."/>
            <person name="Fukuda M."/>
            <person name="Davies J.E."/>
            <person name="Mohn W.W."/>
            <person name="Eltis L.D."/>
        </authorList>
    </citation>
    <scope>NUCLEOTIDE SEQUENCE [LARGE SCALE GENOMIC DNA]</scope>
    <source>
        <strain evidence="2">RHA1</strain>
    </source>
</reference>
<proteinExistence type="predicted"/>
<accession>Q0S0W4</accession>
<protein>
    <submittedName>
        <fullName evidence="1">Uncharacterized protein</fullName>
    </submittedName>
</protein>
<dbReference type="HOGENOM" id="CLU_2481236_0_0_11"/>
<evidence type="ECO:0000313" key="1">
    <source>
        <dbReference type="EMBL" id="ABG98822.1"/>
    </source>
</evidence>
<dbReference type="EMBL" id="CP000431">
    <property type="protein sequence ID" value="ABG98822.1"/>
    <property type="molecule type" value="Genomic_DNA"/>
</dbReference>
<organism evidence="1 2">
    <name type="scientific">Rhodococcus jostii (strain RHA1)</name>
    <dbReference type="NCBI Taxonomy" id="101510"/>
    <lineage>
        <taxon>Bacteria</taxon>
        <taxon>Bacillati</taxon>
        <taxon>Actinomycetota</taxon>
        <taxon>Actinomycetes</taxon>
        <taxon>Mycobacteriales</taxon>
        <taxon>Nocardiaceae</taxon>
        <taxon>Rhodococcus</taxon>
    </lineage>
</organism>
<dbReference type="AlphaFoldDB" id="Q0S0W4"/>
<gene>
    <name evidence="1" type="ordered locus">RHA1_ro07056</name>
</gene>
<name>Q0S0W4_RHOJR</name>
<dbReference type="KEGG" id="rha:RHA1_ro07056"/>
<dbReference type="Proteomes" id="UP000008710">
    <property type="component" value="Chromosome"/>
</dbReference>